<accession>A0A6G1SG23</accession>
<feature type="compositionally biased region" description="Low complexity" evidence="1">
    <location>
        <begin position="248"/>
        <end position="257"/>
    </location>
</feature>
<feature type="compositionally biased region" description="Low complexity" evidence="1">
    <location>
        <begin position="290"/>
        <end position="305"/>
    </location>
</feature>
<feature type="region of interest" description="Disordered" evidence="1">
    <location>
        <begin position="161"/>
        <end position="205"/>
    </location>
</feature>
<protein>
    <recommendedName>
        <fullName evidence="2">Chitin-binding type-2 domain-containing protein</fullName>
    </recommendedName>
</protein>
<evidence type="ECO:0000256" key="1">
    <source>
        <dbReference type="SAM" id="MobiDB-lite"/>
    </source>
</evidence>
<gene>
    <name evidence="3" type="ORF">g.10668</name>
</gene>
<dbReference type="PROSITE" id="PS50940">
    <property type="entry name" value="CHIT_BIND_II"/>
    <property type="match status" value="2"/>
</dbReference>
<feature type="region of interest" description="Disordered" evidence="1">
    <location>
        <begin position="355"/>
        <end position="409"/>
    </location>
</feature>
<feature type="domain" description="Chitin-binding type-2" evidence="2">
    <location>
        <begin position="449"/>
        <end position="508"/>
    </location>
</feature>
<dbReference type="GO" id="GO:0008061">
    <property type="term" value="F:chitin binding"/>
    <property type="evidence" value="ECO:0007669"/>
    <property type="project" value="InterPro"/>
</dbReference>
<feature type="compositionally biased region" description="Low complexity" evidence="1">
    <location>
        <begin position="395"/>
        <end position="409"/>
    </location>
</feature>
<dbReference type="InterPro" id="IPR002557">
    <property type="entry name" value="Chitin-bd_dom"/>
</dbReference>
<evidence type="ECO:0000259" key="2">
    <source>
        <dbReference type="PROSITE" id="PS50940"/>
    </source>
</evidence>
<feature type="region of interest" description="Disordered" evidence="1">
    <location>
        <begin position="231"/>
        <end position="305"/>
    </location>
</feature>
<dbReference type="Pfam" id="PF01607">
    <property type="entry name" value="CBM_14"/>
    <property type="match status" value="1"/>
</dbReference>
<reference evidence="3" key="1">
    <citation type="submission" date="2018-10" db="EMBL/GenBank/DDBJ databases">
        <title>Transcriptome assembly of Aceria tosichella (Wheat curl mite) Type 2.</title>
        <authorList>
            <person name="Scully E.D."/>
            <person name="Geib S.M."/>
            <person name="Palmer N.A."/>
            <person name="Gupta A.K."/>
            <person name="Sarath G."/>
            <person name="Tatineni S."/>
        </authorList>
    </citation>
    <scope>NUCLEOTIDE SEQUENCE</scope>
    <source>
        <strain evidence="3">LincolnNE</strain>
    </source>
</reference>
<dbReference type="EMBL" id="GGYP01004400">
    <property type="protein sequence ID" value="MDE49171.1"/>
    <property type="molecule type" value="Transcribed_RNA"/>
</dbReference>
<dbReference type="SMART" id="SM00494">
    <property type="entry name" value="ChtBD2"/>
    <property type="match status" value="2"/>
</dbReference>
<feature type="compositionally biased region" description="Polar residues" evidence="1">
    <location>
        <begin position="237"/>
        <end position="246"/>
    </location>
</feature>
<dbReference type="Gene3D" id="2.170.140.10">
    <property type="entry name" value="Chitin binding domain"/>
    <property type="match status" value="2"/>
</dbReference>
<sequence length="676" mass="72849">MQFGIVLGDPWIARRIPRLVPIVISSILVVIISAASVESVPNIRIQVNNENLQNPPYLLDALKQVEKAEQKAAAEATAAAASVVSNQNNFNDGATAQGHYQSGSNLAAASSQPDEQSSIVGSQPALQDANKAETGDEIPSLDSESVLKLSPESIIGSASMESLEQHPAEGSSSSSSSSSLAQESSVAHEDKQDEFKQANNNNNNRHFQLDVTSSHLKRPSAAVSSAELIDEELSGGESAQQTTLIRPQQAAGQQQQQLIASSNSGLGGGAKSHVSPSVANEEGQASLLPQQSSGSTSGASATQAAKLEEKIAAPASPPDTWEPSQVMQGVTNASLVPATIKRQYGHQTRTRVTLGGGYQREQQPPLVNPSSSEYVDSKPEKPVAPLERPTREHQSTSVSVSSSSSSLDNSRVIEVPERIIVPVSVFNKQSSANQNNTTATRVTTNRKRDARCPSNGVTSMEHPAACDKYYLCEDGYSSEQTCPNGLMYGTRDIVRDFCVHRWQAVCGDKSIPNPISSPGCRWQNGIFNVQGSPKCTPDFYECVDGLFEVKKCTVGGQVYDDKTKSCQFAELVGCTQEALADFQCPTDDQSNTYWPFPRYFLNERALIHCVSDKPQIIRCRDHERVDPEHLFCVPIDKSAPPVNEDGSPAEVAVSARRATNTQREKGKKVQKTTENK</sequence>
<dbReference type="GO" id="GO:0005576">
    <property type="term" value="C:extracellular region"/>
    <property type="evidence" value="ECO:0007669"/>
    <property type="project" value="InterPro"/>
</dbReference>
<dbReference type="AlphaFoldDB" id="A0A6G1SG23"/>
<dbReference type="InterPro" id="IPR036508">
    <property type="entry name" value="Chitin-bd_dom_sf"/>
</dbReference>
<feature type="region of interest" description="Disordered" evidence="1">
    <location>
        <begin position="431"/>
        <end position="457"/>
    </location>
</feature>
<feature type="compositionally biased region" description="Low complexity" evidence="1">
    <location>
        <begin position="432"/>
        <end position="443"/>
    </location>
</feature>
<feature type="compositionally biased region" description="Basic and acidic residues" evidence="1">
    <location>
        <begin position="186"/>
        <end position="196"/>
    </location>
</feature>
<feature type="region of interest" description="Disordered" evidence="1">
    <location>
        <begin position="638"/>
        <end position="676"/>
    </location>
</feature>
<organism evidence="3">
    <name type="scientific">Aceria tosichella</name>
    <name type="common">wheat curl mite</name>
    <dbReference type="NCBI Taxonomy" id="561515"/>
    <lineage>
        <taxon>Eukaryota</taxon>
        <taxon>Metazoa</taxon>
        <taxon>Ecdysozoa</taxon>
        <taxon>Arthropoda</taxon>
        <taxon>Chelicerata</taxon>
        <taxon>Arachnida</taxon>
        <taxon>Acari</taxon>
        <taxon>Acariformes</taxon>
        <taxon>Trombidiformes</taxon>
        <taxon>Prostigmata</taxon>
        <taxon>Eupodina</taxon>
        <taxon>Eriophyoidea</taxon>
        <taxon>Eriophyidae</taxon>
        <taxon>Eriophyinae</taxon>
        <taxon>Aceriini</taxon>
        <taxon>Aceria</taxon>
    </lineage>
</organism>
<dbReference type="SUPFAM" id="SSF57625">
    <property type="entry name" value="Invertebrate chitin-binding proteins"/>
    <property type="match status" value="2"/>
</dbReference>
<feature type="domain" description="Chitin-binding type-2" evidence="2">
    <location>
        <begin position="517"/>
        <end position="576"/>
    </location>
</feature>
<feature type="compositionally biased region" description="Polar residues" evidence="1">
    <location>
        <begin position="90"/>
        <end position="125"/>
    </location>
</feature>
<proteinExistence type="predicted"/>
<name>A0A6G1SG23_9ACAR</name>
<evidence type="ECO:0000313" key="3">
    <source>
        <dbReference type="EMBL" id="MDE49171.1"/>
    </source>
</evidence>
<feature type="region of interest" description="Disordered" evidence="1">
    <location>
        <begin position="90"/>
        <end position="147"/>
    </location>
</feature>